<evidence type="ECO:0000256" key="8">
    <source>
        <dbReference type="ARBA" id="ARBA00022860"/>
    </source>
</evidence>
<evidence type="ECO:0000256" key="14">
    <source>
        <dbReference type="SAM" id="MobiDB-lite"/>
    </source>
</evidence>
<evidence type="ECO:0000256" key="2">
    <source>
        <dbReference type="ARBA" id="ARBA00004342"/>
    </source>
</evidence>
<dbReference type="InterPro" id="IPR008928">
    <property type="entry name" value="6-hairpin_glycosidase_sf"/>
</dbReference>
<feature type="region of interest" description="Disordered" evidence="14">
    <location>
        <begin position="650"/>
        <end position="678"/>
    </location>
</feature>
<sequence length="1284" mass="141329">HYQLVLSTVLHNQNPLTGLVPSTTGSDHAYIRDNVYAAFCSWAVALAYKKVADSDQDRARLQDIEGRTVKCMRSLLACMMRQSDKLEKFKQTRQPSDALHCKFSATNLGPVAGDNSYGHLQLDAVALFLLALAQMTASGLVLIYTAEEVAFVQNLVFYIDSAYTVCDYGIWERGDKTNHGLPELNSTSIGMAKAALEAMSELDLFGSCGSNQSSVHVLADDSQNCAAVLENMLPRESCSKETDAGLLSVIGFPAFALDNEEVIGNTRNCIVGMLEGRYGCCRFLRDGYRTAVEDSSRLYYEPWELKQFENIECEWPLFFCYLLLEALFAEDEAKADKYARLLDSLTVKSETGFPLLPESFAVPGDKVASERSHPGSQDRQAVGPLPHLWTQSVYALCCLLRDGFLRPQELDPIGRRLALEPKPDLVVQVVVIAEDAKIRKTLQSRFGLKQVQDFSEVHSATRIRVFPAKVLGHFYRHLGRCPTLGLSGRPISDVGILATSRLYNVGSRTVVFTPQFLDHHSFYLSLDVNFLLDLFRTDVAYLKSTWSAVGRPLFVIPVYHWYFNPDTAEASQTALLTTIRKLQSGYINGTRVTLGNLADFVDTSCVTQMSFLNSSQSDGLLAKARATAANESALFSRGRCRLGSTASVHSRTFGSSESSPEDQCTVRTRSRRQPPSSAAASAAAAAAASRRRKSLVLSSAVSEELGEDLDVTDAGFGLDSFAIHAAAAAAAAATSSFDEDRQHSVDHSSPLAMAYQRLNSVCEGSGLRRTASWRAVIEDCEELCEGKLDNSMTHRLRKPATLEHVDSGENMKRVLRHGQDRDRGHLGVGNGDEGRTLSGHRLSELADKELLRKLEASDQLYEQFDLLYQLYLNRGLDYDTGWQEAAGPVTVRDLVKELYEKAGSLRQWWLVRFTAGMLDKRVENLPMFLTDLLVRQKQVTVGLPPEPPHAVINSPLASGVLAARIRAACAGDLTLGVLTQELLVYLSMLARTEPQLFASTCRVRVGLIVRVMGSEMGRALGLNAEEATEHLLGLSPFEMKTLLHHILSGKEFRAEYTQDEKVTLESDSRLIDFRPLSAEAAETRLNQTMSSDRRGQWLRRRKIDGALSRVPAGFYRQMWRLLERVDGLNIRGHIIGQHLTREMTAGEPKFALQVESIITSVPVPEYRQLVVEALSLLVRLPDMDPDGRLAGLQGRVLPVEQLVHSANRIFLEDLLAASSGGDGGLVASCGCRIGGDGCGACGLCGRFYDTAPSGRFGTLAYLVRALPDLLPLPADSDGLECPVQ</sequence>
<comment type="caution">
    <text evidence="17">The sequence shown here is derived from an EMBL/GenBank/DDBJ whole genome shotgun (WGS) entry which is preliminary data.</text>
</comment>
<keyword evidence="9 13" id="KW-0472">Membrane</keyword>
<dbReference type="GO" id="GO:0005886">
    <property type="term" value="C:plasma membrane"/>
    <property type="evidence" value="ECO:0007669"/>
    <property type="project" value="UniProtKB-SubCell"/>
</dbReference>
<dbReference type="EMBL" id="NIVC01001881">
    <property type="protein sequence ID" value="PAA62997.1"/>
    <property type="molecule type" value="Genomic_DNA"/>
</dbReference>
<dbReference type="Pfam" id="PF19292">
    <property type="entry name" value="KPBB_C"/>
    <property type="match status" value="1"/>
</dbReference>
<keyword evidence="6" id="KW-0597">Phosphoprotein</keyword>
<dbReference type="GO" id="GO:0005964">
    <property type="term" value="C:phosphorylase kinase complex"/>
    <property type="evidence" value="ECO:0007669"/>
    <property type="project" value="TreeGrafter"/>
</dbReference>
<keyword evidence="12 13" id="KW-0636">Prenylation</keyword>
<dbReference type="GO" id="GO:0005977">
    <property type="term" value="P:glycogen metabolic process"/>
    <property type="evidence" value="ECO:0007669"/>
    <property type="project" value="UniProtKB-UniPathway"/>
</dbReference>
<evidence type="ECO:0000259" key="16">
    <source>
        <dbReference type="Pfam" id="PF19292"/>
    </source>
</evidence>
<dbReference type="STRING" id="282301.A0A267EQ45"/>
<evidence type="ECO:0000256" key="13">
    <source>
        <dbReference type="RuleBase" id="RU364123"/>
    </source>
</evidence>
<protein>
    <recommendedName>
        <fullName evidence="13">Phosphorylase b kinase regulatory subunit</fullName>
    </recommendedName>
</protein>
<reference evidence="17 18" key="1">
    <citation type="submission" date="2017-06" db="EMBL/GenBank/DDBJ databases">
        <title>A platform for efficient transgenesis in Macrostomum lignano, a flatworm model organism for stem cell research.</title>
        <authorList>
            <person name="Berezikov E."/>
        </authorList>
    </citation>
    <scope>NUCLEOTIDE SEQUENCE [LARGE SCALE GENOMIC DNA]</scope>
    <source>
        <strain evidence="17">DV1</strain>
        <tissue evidence="17">Whole organism</tissue>
    </source>
</reference>
<evidence type="ECO:0000256" key="1">
    <source>
        <dbReference type="ARBA" id="ARBA00002837"/>
    </source>
</evidence>
<evidence type="ECO:0000256" key="12">
    <source>
        <dbReference type="ARBA" id="ARBA00023289"/>
    </source>
</evidence>
<keyword evidence="5 13" id="KW-1003">Cell membrane</keyword>
<keyword evidence="8 13" id="KW-0112">Calmodulin-binding</keyword>
<dbReference type="InterPro" id="IPR008734">
    <property type="entry name" value="PHK_A/B_su"/>
</dbReference>
<evidence type="ECO:0000256" key="7">
    <source>
        <dbReference type="ARBA" id="ARBA00022600"/>
    </source>
</evidence>
<name>A0A267EQ45_9PLAT</name>
<dbReference type="OrthoDB" id="5971574at2759"/>
<accession>A0A267EQ45</accession>
<evidence type="ECO:0000256" key="6">
    <source>
        <dbReference type="ARBA" id="ARBA00022553"/>
    </source>
</evidence>
<dbReference type="Pfam" id="PF00723">
    <property type="entry name" value="Glyco_hydro_15"/>
    <property type="match status" value="1"/>
</dbReference>
<evidence type="ECO:0000256" key="9">
    <source>
        <dbReference type="ARBA" id="ARBA00023136"/>
    </source>
</evidence>
<evidence type="ECO:0000256" key="3">
    <source>
        <dbReference type="ARBA" id="ARBA00005131"/>
    </source>
</evidence>
<proteinExistence type="inferred from homology"/>
<evidence type="ECO:0000313" key="18">
    <source>
        <dbReference type="Proteomes" id="UP000215902"/>
    </source>
</evidence>
<comment type="pathway">
    <text evidence="3 13">Glycan biosynthesis; glycogen metabolism.</text>
</comment>
<gene>
    <name evidence="17" type="ORF">BOX15_Mlig027852g1</name>
</gene>
<dbReference type="SUPFAM" id="SSF48208">
    <property type="entry name" value="Six-hairpin glycosidases"/>
    <property type="match status" value="1"/>
</dbReference>
<comment type="similarity">
    <text evidence="4 13">Belongs to the phosphorylase b kinase regulatory chain family.</text>
</comment>
<dbReference type="FunFam" id="1.50.10.10:FF:000004">
    <property type="entry name" value="Phosphorylase b kinase regulatory subunit"/>
    <property type="match status" value="1"/>
</dbReference>
<dbReference type="UniPathway" id="UPA00163"/>
<evidence type="ECO:0000256" key="5">
    <source>
        <dbReference type="ARBA" id="ARBA00022475"/>
    </source>
</evidence>
<dbReference type="GO" id="GO:0005516">
    <property type="term" value="F:calmodulin binding"/>
    <property type="evidence" value="ECO:0007669"/>
    <property type="project" value="UniProtKB-KW"/>
</dbReference>
<dbReference type="Proteomes" id="UP000215902">
    <property type="component" value="Unassembled WGS sequence"/>
</dbReference>
<dbReference type="InterPro" id="IPR011613">
    <property type="entry name" value="GH15-like"/>
</dbReference>
<comment type="subcellular location">
    <subcellularLocation>
        <location evidence="2 13">Cell membrane</location>
        <topology evidence="2 13">Lipid-anchor</topology>
        <orientation evidence="2 13">Cytoplasmic side</orientation>
    </subcellularLocation>
</comment>
<dbReference type="InterPro" id="IPR045583">
    <property type="entry name" value="KPBA/B_C"/>
</dbReference>
<evidence type="ECO:0000259" key="15">
    <source>
        <dbReference type="Pfam" id="PF00723"/>
    </source>
</evidence>
<organism evidence="17 18">
    <name type="scientific">Macrostomum lignano</name>
    <dbReference type="NCBI Taxonomy" id="282301"/>
    <lineage>
        <taxon>Eukaryota</taxon>
        <taxon>Metazoa</taxon>
        <taxon>Spiralia</taxon>
        <taxon>Lophotrochozoa</taxon>
        <taxon>Platyhelminthes</taxon>
        <taxon>Rhabditophora</taxon>
        <taxon>Macrostomorpha</taxon>
        <taxon>Macrostomida</taxon>
        <taxon>Macrostomidae</taxon>
        <taxon>Macrostomum</taxon>
    </lineage>
</organism>
<feature type="compositionally biased region" description="Polar residues" evidence="14">
    <location>
        <begin position="650"/>
        <end position="667"/>
    </location>
</feature>
<feature type="domain" description="Phosphorylase b kinase regulatory subunit alpha/beta C-terminal" evidence="16">
    <location>
        <begin position="1021"/>
        <end position="1187"/>
    </location>
</feature>
<dbReference type="PANTHER" id="PTHR10749:SF7">
    <property type="entry name" value="PHOSPHORYLASE B KINASE REGULATORY SUBUNIT ALPHA-RELATED"/>
    <property type="match status" value="1"/>
</dbReference>
<evidence type="ECO:0000256" key="11">
    <source>
        <dbReference type="ARBA" id="ARBA00023288"/>
    </source>
</evidence>
<feature type="domain" description="GH15-like" evidence="15">
    <location>
        <begin position="2"/>
        <end position="1006"/>
    </location>
</feature>
<keyword evidence="10 13" id="KW-0119">Carbohydrate metabolism</keyword>
<keyword evidence="18" id="KW-1185">Reference proteome</keyword>
<feature type="non-terminal residue" evidence="17">
    <location>
        <position position="1"/>
    </location>
</feature>
<keyword evidence="7 13" id="KW-0321">Glycogen metabolism</keyword>
<evidence type="ECO:0000256" key="4">
    <source>
        <dbReference type="ARBA" id="ARBA00007128"/>
    </source>
</evidence>
<dbReference type="PANTHER" id="PTHR10749">
    <property type="entry name" value="PHOSPHORYLASE B KINASE REGULATORY SUBUNIT"/>
    <property type="match status" value="1"/>
</dbReference>
<evidence type="ECO:0000313" key="17">
    <source>
        <dbReference type="EMBL" id="PAA62997.1"/>
    </source>
</evidence>
<keyword evidence="11 13" id="KW-0449">Lipoprotein</keyword>
<evidence type="ECO:0000256" key="10">
    <source>
        <dbReference type="ARBA" id="ARBA00023277"/>
    </source>
</evidence>
<comment type="function">
    <text evidence="1">Phosphorylase b kinase catalyzes the phosphorylation of serine in certain substrates, including troponin I. The alpha chain may bind calmodulin.</text>
</comment>